<dbReference type="EMBL" id="AAHMLI010000069">
    <property type="protein sequence ID" value="EBX8630659.1"/>
    <property type="molecule type" value="Genomic_DNA"/>
</dbReference>
<dbReference type="InterPro" id="IPR022385">
    <property type="entry name" value="Rhs_assc_core"/>
</dbReference>
<dbReference type="InterPro" id="IPR006530">
    <property type="entry name" value="YD"/>
</dbReference>
<evidence type="ECO:0000256" key="1">
    <source>
        <dbReference type="ARBA" id="ARBA00022737"/>
    </source>
</evidence>
<accession>A0A5W7S1F7</accession>
<reference evidence="4" key="1">
    <citation type="submission" date="2018-07" db="EMBL/GenBank/DDBJ databases">
        <authorList>
            <person name="Ashton P.M."/>
            <person name="Dallman T."/>
            <person name="Nair S."/>
            <person name="De Pinna E."/>
            <person name="Peters T."/>
            <person name="Grant K."/>
        </authorList>
    </citation>
    <scope>NUCLEOTIDE SEQUENCE</scope>
    <source>
        <strain evidence="4">242348</strain>
    </source>
</reference>
<dbReference type="PRINTS" id="PR00394">
    <property type="entry name" value="RHSPROTEIN"/>
</dbReference>
<evidence type="ECO:0000313" key="4">
    <source>
        <dbReference type="EMBL" id="EBX8630659.1"/>
    </source>
</evidence>
<evidence type="ECO:0000259" key="3">
    <source>
        <dbReference type="Pfam" id="PF25023"/>
    </source>
</evidence>
<name>A0A5W7S1F7_SALET</name>
<comment type="caution">
    <text evidence="4">The sequence shown here is derived from an EMBL/GenBank/DDBJ whole genome shotgun (WGS) entry which is preliminary data.</text>
</comment>
<proteinExistence type="predicted"/>
<feature type="region of interest" description="Disordered" evidence="2">
    <location>
        <begin position="1"/>
        <end position="21"/>
    </location>
</feature>
<dbReference type="PANTHER" id="PTHR32305">
    <property type="match status" value="1"/>
</dbReference>
<feature type="domain" description="Teneurin-like YD-shell" evidence="3">
    <location>
        <begin position="74"/>
        <end position="217"/>
    </location>
</feature>
<dbReference type="NCBIfam" id="TIGR03696">
    <property type="entry name" value="Rhs_assc_core"/>
    <property type="match status" value="1"/>
</dbReference>
<dbReference type="Gene3D" id="2.180.10.10">
    <property type="entry name" value="RHS repeat-associated core"/>
    <property type="match status" value="1"/>
</dbReference>
<dbReference type="InterPro" id="IPR050708">
    <property type="entry name" value="T6SS_VgrG/RHS"/>
</dbReference>
<feature type="non-terminal residue" evidence="4">
    <location>
        <position position="1"/>
    </location>
</feature>
<keyword evidence="1" id="KW-0677">Repeat</keyword>
<organism evidence="4">
    <name type="scientific">Salmonella enterica subsp. enterica serovar Kintambo</name>
    <dbReference type="NCBI Taxonomy" id="1192730"/>
    <lineage>
        <taxon>Bacteria</taxon>
        <taxon>Pseudomonadati</taxon>
        <taxon>Pseudomonadota</taxon>
        <taxon>Gammaproteobacteria</taxon>
        <taxon>Enterobacterales</taxon>
        <taxon>Enterobacteriaceae</taxon>
        <taxon>Salmonella</taxon>
    </lineage>
</organism>
<protein>
    <recommendedName>
        <fullName evidence="3">Teneurin-like YD-shell domain-containing protein</fullName>
    </recommendedName>
</protein>
<dbReference type="AlphaFoldDB" id="A0A5W7S1F7"/>
<dbReference type="InterPro" id="IPR056823">
    <property type="entry name" value="TEN-like_YD-shell"/>
</dbReference>
<dbReference type="Pfam" id="PF25023">
    <property type="entry name" value="TEN_YD-shell"/>
    <property type="match status" value="1"/>
</dbReference>
<sequence length="509" mass="58252">FGHTRAGQERSRRYRPEDEESWLAQTPLNHAVYIQEQGHDACGRTAWQRAGAERLTGSHESVASWRPLGEHRYAWDKSDRLTGHEVWSKTRSEQETRYRYDNRDQITSVLRLNADGPAQEERYRYTVNEQIAESRINGILSQHDYRNECVTQAGDSRYEYDACGRVIKRTEQKRGFRPQEWRYRWDDFDRLREVRTPDGEVWQYSYDAFGRRTAKRNIIRAAWKQNHHTVSEVRYQWLGMALSASEKRYADGSPALREQWHYRGGFELLAKEARAANDDTSDFYPILIGPDGAPQEMYSANGRKVWRRQRSLWGLAAANDASPDARESCDAGFMGQWQDEESGLWYNLHRYMDSRTGQYLSPDPLKLGGGLNTQSYVHNPVGGCDPVGLKGCILKEVDNEDYDFELHISKKEYPETAQHIEDAINSGKADVVTIDRDNSAANRAKSLKGVPTKPGKDRDEWPMAMFKEGGTGADVEYISPSDNRGAGSSIGHALKNVDEGARVKIIIDE</sequence>
<dbReference type="PANTHER" id="PTHR32305:SF15">
    <property type="entry name" value="PROTEIN RHSA-RELATED"/>
    <property type="match status" value="1"/>
</dbReference>
<dbReference type="NCBIfam" id="TIGR01643">
    <property type="entry name" value="YD_repeat_2x"/>
    <property type="match status" value="1"/>
</dbReference>
<gene>
    <name evidence="4" type="ORF">DTU03_24725</name>
</gene>
<feature type="compositionally biased region" description="Basic and acidic residues" evidence="2">
    <location>
        <begin position="1"/>
        <end position="16"/>
    </location>
</feature>
<evidence type="ECO:0000256" key="2">
    <source>
        <dbReference type="SAM" id="MobiDB-lite"/>
    </source>
</evidence>